<protein>
    <submittedName>
        <fullName evidence="2">Uncharacterized protein</fullName>
    </submittedName>
</protein>
<dbReference type="Proteomes" id="UP001150538">
    <property type="component" value="Unassembled WGS sequence"/>
</dbReference>
<feature type="region of interest" description="Disordered" evidence="1">
    <location>
        <begin position="209"/>
        <end position="278"/>
    </location>
</feature>
<organism evidence="2 3">
    <name type="scientific">Mycoemilia scoparia</name>
    <dbReference type="NCBI Taxonomy" id="417184"/>
    <lineage>
        <taxon>Eukaryota</taxon>
        <taxon>Fungi</taxon>
        <taxon>Fungi incertae sedis</taxon>
        <taxon>Zoopagomycota</taxon>
        <taxon>Kickxellomycotina</taxon>
        <taxon>Kickxellomycetes</taxon>
        <taxon>Kickxellales</taxon>
        <taxon>Kickxellaceae</taxon>
        <taxon>Mycoemilia</taxon>
    </lineage>
</organism>
<evidence type="ECO:0000256" key="1">
    <source>
        <dbReference type="SAM" id="MobiDB-lite"/>
    </source>
</evidence>
<evidence type="ECO:0000313" key="2">
    <source>
        <dbReference type="EMBL" id="KAJ1916710.1"/>
    </source>
</evidence>
<dbReference type="EMBL" id="JANBPU010000094">
    <property type="protein sequence ID" value="KAJ1916710.1"/>
    <property type="molecule type" value="Genomic_DNA"/>
</dbReference>
<comment type="caution">
    <text evidence="2">The sequence shown here is derived from an EMBL/GenBank/DDBJ whole genome shotgun (WGS) entry which is preliminary data.</text>
</comment>
<reference evidence="2" key="1">
    <citation type="submission" date="2022-07" db="EMBL/GenBank/DDBJ databases">
        <title>Phylogenomic reconstructions and comparative analyses of Kickxellomycotina fungi.</title>
        <authorList>
            <person name="Reynolds N.K."/>
            <person name="Stajich J.E."/>
            <person name="Barry K."/>
            <person name="Grigoriev I.V."/>
            <person name="Crous P."/>
            <person name="Smith M.E."/>
        </authorList>
    </citation>
    <scope>NUCLEOTIDE SEQUENCE</scope>
    <source>
        <strain evidence="2">NBRC 100468</strain>
    </source>
</reference>
<dbReference type="AlphaFoldDB" id="A0A9W8DT33"/>
<evidence type="ECO:0000313" key="3">
    <source>
        <dbReference type="Proteomes" id="UP001150538"/>
    </source>
</evidence>
<accession>A0A9W8DT33</accession>
<gene>
    <name evidence="2" type="ORF">H4219_003630</name>
</gene>
<keyword evidence="3" id="KW-1185">Reference proteome</keyword>
<sequence length="390" mass="43575">MILDHVDLDLNPGPSASSPSSSGNSNISRLTSLKLDIERINVVICGQQPILKERLEEYSWLVTLVLYKFACYHIVKEITAIDDTSLFHQLMKCGEDSISESIRFVRALHHSDGDFSEQEQQQALGSEPTAPNEAAALLEEFHEFLDSEEKFGGIIYHASQYYCGLVMLTCAFLFWSTAFPGDAGFPEQYSGIFQTIDEASKLYHELLVDPSESPTDSDDDDNSHPDQDNAMDVSIDPVSSVHGDEADLSEDEAEDDDDEDLSEDEANDEDEEMGDNEDPLGAISVAMFIKATQKHEIIQQISDYLAETGCLETIPLSDHEAEDGYGMHIKGIGGTPLDPSIWADDLQAARYFSYDSIMHRMKSYKQASQNSYVYHTFYRLQVQTGVFIIN</sequence>
<feature type="compositionally biased region" description="Acidic residues" evidence="1">
    <location>
        <begin position="246"/>
        <end position="278"/>
    </location>
</feature>
<name>A0A9W8DT33_9FUNG</name>
<proteinExistence type="predicted"/>